<keyword evidence="5" id="KW-1185">Reference proteome</keyword>
<proteinExistence type="inferred from homology"/>
<dbReference type="Gene3D" id="3.10.20.10">
    <property type="match status" value="1"/>
</dbReference>
<feature type="active site" description="Cysteine persulfide intermediate" evidence="3">
    <location>
        <position position="106"/>
    </location>
</feature>
<dbReference type="InParanoid" id="A0A7X0JPR7"/>
<evidence type="ECO:0000256" key="3">
    <source>
        <dbReference type="HAMAP-Rule" id="MF_00187"/>
    </source>
</evidence>
<dbReference type="InterPro" id="IPR016193">
    <property type="entry name" value="Cytidine_deaminase-like"/>
</dbReference>
<name>A0A7X0JPR7_9GAMM</name>
<evidence type="ECO:0000256" key="2">
    <source>
        <dbReference type="ARBA" id="ARBA00023150"/>
    </source>
</evidence>
<gene>
    <name evidence="3" type="primary">fdhD</name>
    <name evidence="4" type="ORF">HNR48_000325</name>
</gene>
<dbReference type="SUPFAM" id="SSF53927">
    <property type="entry name" value="Cytidine deaminase-like"/>
    <property type="match status" value="1"/>
</dbReference>
<dbReference type="GO" id="GO:0097163">
    <property type="term" value="F:sulfur carrier activity"/>
    <property type="evidence" value="ECO:0007669"/>
    <property type="project" value="UniProtKB-UniRule"/>
</dbReference>
<dbReference type="GO" id="GO:0006777">
    <property type="term" value="P:Mo-molybdopterin cofactor biosynthetic process"/>
    <property type="evidence" value="ECO:0007669"/>
    <property type="project" value="UniProtKB-UniRule"/>
</dbReference>
<comment type="similarity">
    <text evidence="3">Belongs to the FdhD family.</text>
</comment>
<evidence type="ECO:0000313" key="4">
    <source>
        <dbReference type="EMBL" id="MBB6520047.1"/>
    </source>
</evidence>
<dbReference type="GO" id="GO:0016783">
    <property type="term" value="F:sulfurtransferase activity"/>
    <property type="evidence" value="ECO:0007669"/>
    <property type="project" value="InterPro"/>
</dbReference>
<dbReference type="Pfam" id="PF02634">
    <property type="entry name" value="FdhD-NarQ"/>
    <property type="match status" value="1"/>
</dbReference>
<dbReference type="NCBIfam" id="TIGR00129">
    <property type="entry name" value="fdhD_narQ"/>
    <property type="match status" value="1"/>
</dbReference>
<evidence type="ECO:0000256" key="1">
    <source>
        <dbReference type="ARBA" id="ARBA00022490"/>
    </source>
</evidence>
<evidence type="ECO:0000313" key="5">
    <source>
        <dbReference type="Proteomes" id="UP000528457"/>
    </source>
</evidence>
<dbReference type="PANTHER" id="PTHR30592">
    <property type="entry name" value="FORMATE DEHYDROGENASE"/>
    <property type="match status" value="1"/>
</dbReference>
<comment type="function">
    <text evidence="3">Required for formate dehydrogenase (FDH) activity. Acts as a sulfur carrier protein that transfers sulfur from IscS to the molybdenum cofactor prior to its insertion into FDH.</text>
</comment>
<protein>
    <recommendedName>
        <fullName evidence="3">Sulfur carrier protein FdhD</fullName>
    </recommendedName>
</protein>
<dbReference type="HAMAP" id="MF_00187">
    <property type="entry name" value="FdhD"/>
    <property type="match status" value="1"/>
</dbReference>
<sequence length="258" mass="28032">MDGIEFKPSLLRPLNEVQNEALAQELPVALVYNGISHAVLMASPHQLDELALGFSLSEGIIHQPKEFYSCELRSHARGMEVEIDIASAAMDKLKQRRRFLMGPSGCGLCGLDSLQSIPKPEGIVRQQAAPDMMAIQQAISQLNSFQTIREKTGATHCAAACNADGKMLLLREDVGRHNALDKLIGALAKKNIQPDFVIASSRASYEMVSKTISQGIPTLVCLSAATSLAITTAKECGLNLIGFARPDKYRMYSGFNNE</sequence>
<dbReference type="InterPro" id="IPR003786">
    <property type="entry name" value="FdhD"/>
</dbReference>
<dbReference type="PANTHER" id="PTHR30592:SF1">
    <property type="entry name" value="SULFUR CARRIER PROTEIN FDHD"/>
    <property type="match status" value="1"/>
</dbReference>
<comment type="subcellular location">
    <subcellularLocation>
        <location evidence="3">Cytoplasm</location>
    </subcellularLocation>
</comment>
<keyword evidence="1 3" id="KW-0963">Cytoplasm</keyword>
<accession>A0A7X0JPR7</accession>
<dbReference type="PIRSF" id="PIRSF015626">
    <property type="entry name" value="FdhD"/>
    <property type="match status" value="1"/>
</dbReference>
<dbReference type="AlphaFoldDB" id="A0A7X0JPR7"/>
<keyword evidence="2 3" id="KW-0501">Molybdenum cofactor biosynthesis</keyword>
<reference evidence="4 5" key="1">
    <citation type="submission" date="2020-08" db="EMBL/GenBank/DDBJ databases">
        <title>Genomic Encyclopedia of Type Strains, Phase IV (KMG-IV): sequencing the most valuable type-strain genomes for metagenomic binning, comparative biology and taxonomic classification.</title>
        <authorList>
            <person name="Goeker M."/>
        </authorList>
    </citation>
    <scope>NUCLEOTIDE SEQUENCE [LARGE SCALE GENOMIC DNA]</scope>
    <source>
        <strain evidence="4 5">DSM 22368</strain>
    </source>
</reference>
<feature type="binding site" evidence="3">
    <location>
        <begin position="243"/>
        <end position="248"/>
    </location>
    <ligand>
        <name>Mo-bis(molybdopterin guanine dinucleotide)</name>
        <dbReference type="ChEBI" id="CHEBI:60539"/>
    </ligand>
</feature>
<dbReference type="FunCoup" id="A0A7X0JPR7">
    <property type="interactions" value="249"/>
</dbReference>
<dbReference type="GO" id="GO:0005737">
    <property type="term" value="C:cytoplasm"/>
    <property type="evidence" value="ECO:0007669"/>
    <property type="project" value="UniProtKB-SubCell"/>
</dbReference>
<organism evidence="4 5">
    <name type="scientific">Pseudoteredinibacter isoporae</name>
    <dbReference type="NCBI Taxonomy" id="570281"/>
    <lineage>
        <taxon>Bacteria</taxon>
        <taxon>Pseudomonadati</taxon>
        <taxon>Pseudomonadota</taxon>
        <taxon>Gammaproteobacteria</taxon>
        <taxon>Cellvibrionales</taxon>
        <taxon>Cellvibrionaceae</taxon>
        <taxon>Pseudoteredinibacter</taxon>
    </lineage>
</organism>
<dbReference type="Proteomes" id="UP000528457">
    <property type="component" value="Unassembled WGS sequence"/>
</dbReference>
<dbReference type="Gene3D" id="3.40.140.10">
    <property type="entry name" value="Cytidine Deaminase, domain 2"/>
    <property type="match status" value="1"/>
</dbReference>
<dbReference type="RefSeq" id="WP_166852403.1">
    <property type="nucleotide sequence ID" value="NZ_JAAONY010000001.1"/>
</dbReference>
<comment type="caution">
    <text evidence="4">The sequence shown here is derived from an EMBL/GenBank/DDBJ whole genome shotgun (WGS) entry which is preliminary data.</text>
</comment>
<dbReference type="EMBL" id="JACHHT010000001">
    <property type="protein sequence ID" value="MBB6520047.1"/>
    <property type="molecule type" value="Genomic_DNA"/>
</dbReference>